<sequence length="108" mass="11338">KPPRPPPLEPASPAADCRGTRMRGKVSDLLGKPCLLPCGSWGAEIDVEVEVAADVEVVASALSLRGRGSIAASGWPFFTPSVDLWDSPSGCCECHAYDWAACGIMPPE</sequence>
<proteinExistence type="predicted"/>
<dbReference type="AlphaFoldDB" id="B4IND1"/>
<feature type="non-terminal residue" evidence="1">
    <location>
        <position position="1"/>
    </location>
</feature>
<dbReference type="Proteomes" id="UP000001292">
    <property type="component" value="Unassembled WGS sequence"/>
</dbReference>
<keyword evidence="2" id="KW-1185">Reference proteome</keyword>
<accession>B4IND1</accession>
<evidence type="ECO:0000313" key="2">
    <source>
        <dbReference type="Proteomes" id="UP000001292"/>
    </source>
</evidence>
<organism evidence="2">
    <name type="scientific">Drosophila sechellia</name>
    <name type="common">Fruit fly</name>
    <dbReference type="NCBI Taxonomy" id="7238"/>
    <lineage>
        <taxon>Eukaryota</taxon>
        <taxon>Metazoa</taxon>
        <taxon>Ecdysozoa</taxon>
        <taxon>Arthropoda</taxon>
        <taxon>Hexapoda</taxon>
        <taxon>Insecta</taxon>
        <taxon>Pterygota</taxon>
        <taxon>Neoptera</taxon>
        <taxon>Endopterygota</taxon>
        <taxon>Diptera</taxon>
        <taxon>Brachycera</taxon>
        <taxon>Muscomorpha</taxon>
        <taxon>Ephydroidea</taxon>
        <taxon>Drosophilidae</taxon>
        <taxon>Drosophila</taxon>
        <taxon>Sophophora</taxon>
    </lineage>
</organism>
<dbReference type="EMBL" id="CH482026">
    <property type="protein sequence ID" value="EDW48759.1"/>
    <property type="molecule type" value="Genomic_DNA"/>
</dbReference>
<protein>
    <submittedName>
        <fullName evidence="1">GM11151</fullName>
    </submittedName>
</protein>
<evidence type="ECO:0000313" key="1">
    <source>
        <dbReference type="EMBL" id="EDW48759.1"/>
    </source>
</evidence>
<name>B4IND1_DROSE</name>
<gene>
    <name evidence="1" type="primary">Dsec\GM11151</name>
    <name evidence="1" type="ORF">Dsec_GM11151</name>
</gene>
<reference evidence="1 2" key="1">
    <citation type="journal article" date="2007" name="Nature">
        <title>Evolution of genes and genomes on the Drosophila phylogeny.</title>
        <authorList>
            <consortium name="Drosophila 12 Genomes Consortium"/>
            <person name="Clark A.G."/>
            <person name="Eisen M.B."/>
            <person name="Smith D.R."/>
            <person name="Bergman C.M."/>
            <person name="Oliver B."/>
            <person name="Markow T.A."/>
            <person name="Kaufman T.C."/>
            <person name="Kellis M."/>
            <person name="Gelbart W."/>
            <person name="Iyer V.N."/>
            <person name="Pollard D.A."/>
            <person name="Sackton T.B."/>
            <person name="Larracuente A.M."/>
            <person name="Singh N.D."/>
            <person name="Abad J.P."/>
            <person name="Abt D.N."/>
            <person name="Adryan B."/>
            <person name="Aguade M."/>
            <person name="Akashi H."/>
            <person name="Anderson W.W."/>
            <person name="Aquadro C.F."/>
            <person name="Ardell D.H."/>
            <person name="Arguello R."/>
            <person name="Artieri C.G."/>
            <person name="Barbash D.A."/>
            <person name="Barker D."/>
            <person name="Barsanti P."/>
            <person name="Batterham P."/>
            <person name="Batzoglou S."/>
            <person name="Begun D."/>
            <person name="Bhutkar A."/>
            <person name="Blanco E."/>
            <person name="Bosak S.A."/>
            <person name="Bradley R.K."/>
            <person name="Brand A.D."/>
            <person name="Brent M.R."/>
            <person name="Brooks A.N."/>
            <person name="Brown R.H."/>
            <person name="Butlin R.K."/>
            <person name="Caggese C."/>
            <person name="Calvi B.R."/>
            <person name="Bernardo de Carvalho A."/>
            <person name="Caspi A."/>
            <person name="Castrezana S."/>
            <person name="Celniker S.E."/>
            <person name="Chang J.L."/>
            <person name="Chapple C."/>
            <person name="Chatterji S."/>
            <person name="Chinwalla A."/>
            <person name="Civetta A."/>
            <person name="Clifton S.W."/>
            <person name="Comeron J.M."/>
            <person name="Costello J.C."/>
            <person name="Coyne J.A."/>
            <person name="Daub J."/>
            <person name="David R.G."/>
            <person name="Delcher A.L."/>
            <person name="Delehaunty K."/>
            <person name="Do C.B."/>
            <person name="Ebling H."/>
            <person name="Edwards K."/>
            <person name="Eickbush T."/>
            <person name="Evans J.D."/>
            <person name="Filipski A."/>
            <person name="Findeiss S."/>
            <person name="Freyhult E."/>
            <person name="Fulton L."/>
            <person name="Fulton R."/>
            <person name="Garcia A.C."/>
            <person name="Gardiner A."/>
            <person name="Garfield D.A."/>
            <person name="Garvin B.E."/>
            <person name="Gibson G."/>
            <person name="Gilbert D."/>
            <person name="Gnerre S."/>
            <person name="Godfrey J."/>
            <person name="Good R."/>
            <person name="Gotea V."/>
            <person name="Gravely B."/>
            <person name="Greenberg A.J."/>
            <person name="Griffiths-Jones S."/>
            <person name="Gross S."/>
            <person name="Guigo R."/>
            <person name="Gustafson E.A."/>
            <person name="Haerty W."/>
            <person name="Hahn M.W."/>
            <person name="Halligan D.L."/>
            <person name="Halpern A.L."/>
            <person name="Halter G.M."/>
            <person name="Han M.V."/>
            <person name="Heger A."/>
            <person name="Hillier L."/>
            <person name="Hinrichs A.S."/>
            <person name="Holmes I."/>
            <person name="Hoskins R.A."/>
            <person name="Hubisz M.J."/>
            <person name="Hultmark D."/>
            <person name="Huntley M.A."/>
            <person name="Jaffe D.B."/>
            <person name="Jagadeeshan S."/>
            <person name="Jeck W.R."/>
            <person name="Johnson J."/>
            <person name="Jones C.D."/>
            <person name="Jordan W.C."/>
            <person name="Karpen G.H."/>
            <person name="Kataoka E."/>
            <person name="Keightley P.D."/>
            <person name="Kheradpour P."/>
            <person name="Kirkness E.F."/>
            <person name="Koerich L.B."/>
            <person name="Kristiansen K."/>
            <person name="Kudrna D."/>
            <person name="Kulathinal R.J."/>
            <person name="Kumar S."/>
            <person name="Kwok R."/>
            <person name="Lander E."/>
            <person name="Langley C.H."/>
            <person name="Lapoint R."/>
            <person name="Lazzaro B.P."/>
            <person name="Lee S.J."/>
            <person name="Levesque L."/>
            <person name="Li R."/>
            <person name="Lin C.F."/>
            <person name="Lin M.F."/>
            <person name="Lindblad-Toh K."/>
            <person name="Llopart A."/>
            <person name="Long M."/>
            <person name="Low L."/>
            <person name="Lozovsky E."/>
            <person name="Lu J."/>
            <person name="Luo M."/>
            <person name="Machado C.A."/>
            <person name="Makalowski W."/>
            <person name="Marzo M."/>
            <person name="Matsuda M."/>
            <person name="Matzkin L."/>
            <person name="McAllister B."/>
            <person name="McBride C.S."/>
            <person name="McKernan B."/>
            <person name="McKernan K."/>
            <person name="Mendez-Lago M."/>
            <person name="Minx P."/>
            <person name="Mollenhauer M.U."/>
            <person name="Montooth K."/>
            <person name="Mount S.M."/>
            <person name="Mu X."/>
            <person name="Myers E."/>
            <person name="Negre B."/>
            <person name="Newfeld S."/>
            <person name="Nielsen R."/>
            <person name="Noor M.A."/>
            <person name="O'Grady P."/>
            <person name="Pachter L."/>
            <person name="Papaceit M."/>
            <person name="Parisi M.J."/>
            <person name="Parisi M."/>
            <person name="Parts L."/>
            <person name="Pedersen J.S."/>
            <person name="Pesole G."/>
            <person name="Phillippy A.M."/>
            <person name="Ponting C.P."/>
            <person name="Pop M."/>
            <person name="Porcelli D."/>
            <person name="Powell J.R."/>
            <person name="Prohaska S."/>
            <person name="Pruitt K."/>
            <person name="Puig M."/>
            <person name="Quesneville H."/>
            <person name="Ram K.R."/>
            <person name="Rand D."/>
            <person name="Rasmussen M.D."/>
            <person name="Reed L.K."/>
            <person name="Reenan R."/>
            <person name="Reily A."/>
            <person name="Remington K.A."/>
            <person name="Rieger T.T."/>
            <person name="Ritchie M.G."/>
            <person name="Robin C."/>
            <person name="Rogers Y.H."/>
            <person name="Rohde C."/>
            <person name="Rozas J."/>
            <person name="Rubenfield M.J."/>
            <person name="Ruiz A."/>
            <person name="Russo S."/>
            <person name="Salzberg S.L."/>
            <person name="Sanchez-Gracia A."/>
            <person name="Saranga D.J."/>
            <person name="Sato H."/>
            <person name="Schaeffer S.W."/>
            <person name="Schatz M.C."/>
            <person name="Schlenke T."/>
            <person name="Schwartz R."/>
            <person name="Segarra C."/>
            <person name="Singh R.S."/>
            <person name="Sirot L."/>
            <person name="Sirota M."/>
            <person name="Sisneros N.B."/>
            <person name="Smith C.D."/>
            <person name="Smith T.F."/>
            <person name="Spieth J."/>
            <person name="Stage D.E."/>
            <person name="Stark A."/>
            <person name="Stephan W."/>
            <person name="Strausberg R.L."/>
            <person name="Strempel S."/>
            <person name="Sturgill D."/>
            <person name="Sutton G."/>
            <person name="Sutton G.G."/>
            <person name="Tao W."/>
            <person name="Teichmann S."/>
            <person name="Tobari Y.N."/>
            <person name="Tomimura Y."/>
            <person name="Tsolas J.M."/>
            <person name="Valente V.L."/>
            <person name="Venter E."/>
            <person name="Venter J.C."/>
            <person name="Vicario S."/>
            <person name="Vieira F.G."/>
            <person name="Vilella A.J."/>
            <person name="Villasante A."/>
            <person name="Walenz B."/>
            <person name="Wang J."/>
            <person name="Wasserman M."/>
            <person name="Watts T."/>
            <person name="Wilson D."/>
            <person name="Wilson R.K."/>
            <person name="Wing R.A."/>
            <person name="Wolfner M.F."/>
            <person name="Wong A."/>
            <person name="Wong G.K."/>
            <person name="Wu C.I."/>
            <person name="Wu G."/>
            <person name="Yamamoto D."/>
            <person name="Yang H.P."/>
            <person name="Yang S.P."/>
            <person name="Yorke J.A."/>
            <person name="Yoshida K."/>
            <person name="Zdobnov E."/>
            <person name="Zhang P."/>
            <person name="Zhang Y."/>
            <person name="Zimin A.V."/>
            <person name="Baldwin J."/>
            <person name="Abdouelleil A."/>
            <person name="Abdulkadir J."/>
            <person name="Abebe A."/>
            <person name="Abera B."/>
            <person name="Abreu J."/>
            <person name="Acer S.C."/>
            <person name="Aftuck L."/>
            <person name="Alexander A."/>
            <person name="An P."/>
            <person name="Anderson E."/>
            <person name="Anderson S."/>
            <person name="Arachi H."/>
            <person name="Azer M."/>
            <person name="Bachantsang P."/>
            <person name="Barry A."/>
            <person name="Bayul T."/>
            <person name="Berlin A."/>
            <person name="Bessette D."/>
            <person name="Bloom T."/>
            <person name="Blye J."/>
            <person name="Boguslavskiy L."/>
            <person name="Bonnet C."/>
            <person name="Boukhgalter B."/>
            <person name="Bourzgui I."/>
            <person name="Brown A."/>
            <person name="Cahill P."/>
            <person name="Channer S."/>
            <person name="Cheshatsang Y."/>
            <person name="Chuda L."/>
            <person name="Citroen M."/>
            <person name="Collymore A."/>
            <person name="Cooke P."/>
            <person name="Costello M."/>
            <person name="D'Aco K."/>
            <person name="Daza R."/>
            <person name="De Haan G."/>
            <person name="DeGray S."/>
            <person name="DeMaso C."/>
            <person name="Dhargay N."/>
            <person name="Dooley K."/>
            <person name="Dooley E."/>
            <person name="Doricent M."/>
            <person name="Dorje P."/>
            <person name="Dorjee K."/>
            <person name="Dupes A."/>
            <person name="Elong R."/>
            <person name="Falk J."/>
            <person name="Farina A."/>
            <person name="Faro S."/>
            <person name="Ferguson D."/>
            <person name="Fisher S."/>
            <person name="Foley C.D."/>
            <person name="Franke A."/>
            <person name="Friedrich D."/>
            <person name="Gadbois L."/>
            <person name="Gearin G."/>
            <person name="Gearin C.R."/>
            <person name="Giannoukos G."/>
            <person name="Goode T."/>
            <person name="Graham J."/>
            <person name="Grandbois E."/>
            <person name="Grewal S."/>
            <person name="Gyaltsen K."/>
            <person name="Hafez N."/>
            <person name="Hagos B."/>
            <person name="Hall J."/>
            <person name="Henson C."/>
            <person name="Hollinger A."/>
            <person name="Honan T."/>
            <person name="Huard M.D."/>
            <person name="Hughes L."/>
            <person name="Hurhula B."/>
            <person name="Husby M.E."/>
            <person name="Kamat A."/>
            <person name="Kanga B."/>
            <person name="Kashin S."/>
            <person name="Khazanovich D."/>
            <person name="Kisner P."/>
            <person name="Lance K."/>
            <person name="Lara M."/>
            <person name="Lee W."/>
            <person name="Lennon N."/>
            <person name="Letendre F."/>
            <person name="LeVine R."/>
            <person name="Lipovsky A."/>
            <person name="Liu X."/>
            <person name="Liu J."/>
            <person name="Liu S."/>
            <person name="Lokyitsang T."/>
            <person name="Lokyitsang Y."/>
            <person name="Lubonja R."/>
            <person name="Lui A."/>
            <person name="MacDonald P."/>
            <person name="Magnisalis V."/>
            <person name="Maru K."/>
            <person name="Matthews C."/>
            <person name="McCusker W."/>
            <person name="McDonough S."/>
            <person name="Mehta T."/>
            <person name="Meldrim J."/>
            <person name="Meneus L."/>
            <person name="Mihai O."/>
            <person name="Mihalev A."/>
            <person name="Mihova T."/>
            <person name="Mittelman R."/>
            <person name="Mlenga V."/>
            <person name="Montmayeur A."/>
            <person name="Mulrain L."/>
            <person name="Navidi A."/>
            <person name="Naylor J."/>
            <person name="Negash T."/>
            <person name="Nguyen T."/>
            <person name="Nguyen N."/>
            <person name="Nicol R."/>
            <person name="Norbu C."/>
            <person name="Norbu N."/>
            <person name="Novod N."/>
            <person name="O'Neill B."/>
            <person name="Osman S."/>
            <person name="Markiewicz E."/>
            <person name="Oyono O.L."/>
            <person name="Patti C."/>
            <person name="Phunkhang P."/>
            <person name="Pierre F."/>
            <person name="Priest M."/>
            <person name="Raghuraman S."/>
            <person name="Rege F."/>
            <person name="Reyes R."/>
            <person name="Rise C."/>
            <person name="Rogov P."/>
            <person name="Ross K."/>
            <person name="Ryan E."/>
            <person name="Settipalli S."/>
            <person name="Shea T."/>
            <person name="Sherpa N."/>
            <person name="Shi L."/>
            <person name="Shih D."/>
            <person name="Sparrow T."/>
            <person name="Spaulding J."/>
            <person name="Stalker J."/>
            <person name="Stange-Thomann N."/>
            <person name="Stavropoulos S."/>
            <person name="Stone C."/>
            <person name="Strader C."/>
            <person name="Tesfaye S."/>
            <person name="Thomson T."/>
            <person name="Thoulutsang Y."/>
            <person name="Thoulutsang D."/>
            <person name="Topham K."/>
            <person name="Topping I."/>
            <person name="Tsamla T."/>
            <person name="Vassiliev H."/>
            <person name="Vo A."/>
            <person name="Wangchuk T."/>
            <person name="Wangdi T."/>
            <person name="Weiand M."/>
            <person name="Wilkinson J."/>
            <person name="Wilson A."/>
            <person name="Yadav S."/>
            <person name="Young G."/>
            <person name="Yu Q."/>
            <person name="Zembek L."/>
            <person name="Zhong D."/>
            <person name="Zimmer A."/>
            <person name="Zwirko Z."/>
            <person name="Jaffe D.B."/>
            <person name="Alvarez P."/>
            <person name="Brockman W."/>
            <person name="Butler J."/>
            <person name="Chin C."/>
            <person name="Gnerre S."/>
            <person name="Grabherr M."/>
            <person name="Kleber M."/>
            <person name="Mauceli E."/>
            <person name="MacCallum I."/>
        </authorList>
    </citation>
    <scope>NUCLEOTIDE SEQUENCE [LARGE SCALE GENOMIC DNA]</scope>
    <source>
        <strain evidence="2">Rob3c / Tucson 14021-0248.25</strain>
    </source>
</reference>
<dbReference type="HOGENOM" id="CLU_2203516_0_0_1"/>